<dbReference type="PANTHER" id="PTHR22880">
    <property type="entry name" value="FALZ-RELATED BROMODOMAIN-CONTAINING PROTEINS"/>
    <property type="match status" value="1"/>
</dbReference>
<dbReference type="InterPro" id="IPR018359">
    <property type="entry name" value="Bromodomain_CS"/>
</dbReference>
<dbReference type="Pfam" id="PF00439">
    <property type="entry name" value="Bromodomain"/>
    <property type="match status" value="2"/>
</dbReference>
<feature type="domain" description="Bromo" evidence="4">
    <location>
        <begin position="301"/>
        <end position="373"/>
    </location>
</feature>
<gene>
    <name evidence="6" type="primary">RvY_13761-1</name>
    <name evidence="6" type="synonym">RvY_13761.1</name>
    <name evidence="6" type="ORF">RvY_13761</name>
</gene>
<dbReference type="OrthoDB" id="21449at2759"/>
<organism evidence="6 7">
    <name type="scientific">Ramazzottius varieornatus</name>
    <name type="common">Water bear</name>
    <name type="synonym">Tardigrade</name>
    <dbReference type="NCBI Taxonomy" id="947166"/>
    <lineage>
        <taxon>Eukaryota</taxon>
        <taxon>Metazoa</taxon>
        <taxon>Ecdysozoa</taxon>
        <taxon>Tardigrada</taxon>
        <taxon>Eutardigrada</taxon>
        <taxon>Parachela</taxon>
        <taxon>Hypsibioidea</taxon>
        <taxon>Ramazzottiidae</taxon>
        <taxon>Ramazzottius</taxon>
    </lineage>
</organism>
<dbReference type="PANTHER" id="PTHR22880:SF225">
    <property type="entry name" value="BROMODOMAIN-CONTAINING PROTEIN BET-1-RELATED"/>
    <property type="match status" value="1"/>
</dbReference>
<dbReference type="GO" id="GO:0006355">
    <property type="term" value="P:regulation of DNA-templated transcription"/>
    <property type="evidence" value="ECO:0007669"/>
    <property type="project" value="TreeGrafter"/>
</dbReference>
<dbReference type="SMART" id="SM00297">
    <property type="entry name" value="BROMO"/>
    <property type="match status" value="2"/>
</dbReference>
<dbReference type="InterPro" id="IPR050935">
    <property type="entry name" value="Bromo_chromatin_reader"/>
</dbReference>
<evidence type="ECO:0000259" key="5">
    <source>
        <dbReference type="PROSITE" id="PS51525"/>
    </source>
</evidence>
<dbReference type="InterPro" id="IPR027353">
    <property type="entry name" value="NET_dom"/>
</dbReference>
<reference evidence="6 7" key="1">
    <citation type="journal article" date="2016" name="Nat. Commun.">
        <title>Extremotolerant tardigrade genome and improved radiotolerance of human cultured cells by tardigrade-unique protein.</title>
        <authorList>
            <person name="Hashimoto T."/>
            <person name="Horikawa D.D."/>
            <person name="Saito Y."/>
            <person name="Kuwahara H."/>
            <person name="Kozuka-Hata H."/>
            <person name="Shin-I T."/>
            <person name="Minakuchi Y."/>
            <person name="Ohishi K."/>
            <person name="Motoyama A."/>
            <person name="Aizu T."/>
            <person name="Enomoto A."/>
            <person name="Kondo K."/>
            <person name="Tanaka S."/>
            <person name="Hara Y."/>
            <person name="Koshikawa S."/>
            <person name="Sagara H."/>
            <person name="Miura T."/>
            <person name="Yokobori S."/>
            <person name="Miyagawa K."/>
            <person name="Suzuki Y."/>
            <person name="Kubo T."/>
            <person name="Oyama M."/>
            <person name="Kohara Y."/>
            <person name="Fujiyama A."/>
            <person name="Arakawa K."/>
            <person name="Katayama T."/>
            <person name="Toyoda A."/>
            <person name="Kunieda T."/>
        </authorList>
    </citation>
    <scope>NUCLEOTIDE SEQUENCE [LARGE SCALE GENOMIC DNA]</scope>
    <source>
        <strain evidence="6 7">YOKOZUNA-1</strain>
    </source>
</reference>
<dbReference type="PROSITE" id="PS00633">
    <property type="entry name" value="BROMODOMAIN_1"/>
    <property type="match status" value="1"/>
</dbReference>
<evidence type="ECO:0000256" key="3">
    <source>
        <dbReference type="SAM" id="MobiDB-lite"/>
    </source>
</evidence>
<dbReference type="EMBL" id="BDGG01000009">
    <property type="protein sequence ID" value="GAV03319.1"/>
    <property type="molecule type" value="Genomic_DNA"/>
</dbReference>
<dbReference type="GO" id="GO:0005634">
    <property type="term" value="C:nucleus"/>
    <property type="evidence" value="ECO:0007669"/>
    <property type="project" value="TreeGrafter"/>
</dbReference>
<evidence type="ECO:0000256" key="1">
    <source>
        <dbReference type="ARBA" id="ARBA00023117"/>
    </source>
</evidence>
<keyword evidence="7" id="KW-1185">Reference proteome</keyword>
<feature type="compositionally biased region" description="Polar residues" evidence="3">
    <location>
        <begin position="576"/>
        <end position="587"/>
    </location>
</feature>
<comment type="caution">
    <text evidence="6">The sequence shown here is derived from an EMBL/GenBank/DDBJ whole genome shotgun (WGS) entry which is preliminary data.</text>
</comment>
<evidence type="ECO:0000256" key="2">
    <source>
        <dbReference type="PROSITE-ProRule" id="PRU00035"/>
    </source>
</evidence>
<evidence type="ECO:0008006" key="8">
    <source>
        <dbReference type="Google" id="ProtNLM"/>
    </source>
</evidence>
<dbReference type="FunFam" id="1.20.1270.220:FF:000001">
    <property type="entry name" value="bromodomain-containing protein 2 isoform X1"/>
    <property type="match status" value="1"/>
</dbReference>
<dbReference type="PROSITE" id="PS50014">
    <property type="entry name" value="BROMODOMAIN_2"/>
    <property type="match status" value="2"/>
</dbReference>
<sequence>MESISEDTAAPLQATPEEATESIKDQQPLSPLPTLAHDVSSHSPNKACSSFPSPEAPSFTPEEIEWYSQSRLQKPVVVGGAVFPATDMLPRPASCALKTTNQLQYILRTIVKAFFKQAHSMPFRSPVDSVALGIPDYPRIVKSPMDLSTIRKRLQQGWYKNAADSAEDFKLVFNNCYTYNSPNSLIYQAAQKMEKDFENRMVNAPKPETIIKMAEASPSRKSTNKKRKPSVSNEPGSSTDSKLDDTSASRTRKRAKAVTLKSSKKKRASSLSKATKSSAKAIKADPLVCCKSLLDELLGPADSDYASPFYKPVDVIGLKLDNYYDVIKSPMDLSTIKEKLDSKQYLNAAEFAADFRLMFSNCYRFNPSMDPVVEQAKKLQKAFEFRFARFPEEGYECAPVVVRKGVPTTRSSSGRKRKSYKNVHVSNELVDQEHHLQKEDMINKLQMELMTVQKQITALAGDKADKRAKPSTSASPDKPARVRSPSKKAAKGTAKQTQEEPAADDRVAQTAVPQSAFQNEVRNEVLLPKAGETEEQSEEPKASAILKERSVTPESAVAPTQSPPMVSDPLSVVPKDQQQPSTSQAKSQVVADFDSDDEHGPQVMSYDEKRRLSLDINRLPADKLCKVVSIIQAKELEFSDLNPDEVEIDFDTLHATTLRELEAYVNGILHRRGRKKGSVTLRTSTEAAEKKKRIQKELEKISKKLCTRKSAAAKEGVSKTLAIGRGLGTSAGADDRLSDSSSDNEESELSISEDSN</sequence>
<feature type="region of interest" description="Disordered" evidence="3">
    <location>
        <begin position="724"/>
        <end position="756"/>
    </location>
</feature>
<name>A0A1D1VXI1_RAMVA</name>
<feature type="domain" description="NET" evidence="5">
    <location>
        <begin position="594"/>
        <end position="676"/>
    </location>
</feature>
<dbReference type="Proteomes" id="UP000186922">
    <property type="component" value="Unassembled WGS sequence"/>
</dbReference>
<proteinExistence type="predicted"/>
<accession>A0A1D1VXI1</accession>
<dbReference type="InterPro" id="IPR038336">
    <property type="entry name" value="NET_sf"/>
</dbReference>
<evidence type="ECO:0000259" key="4">
    <source>
        <dbReference type="PROSITE" id="PS50014"/>
    </source>
</evidence>
<dbReference type="GO" id="GO:0006338">
    <property type="term" value="P:chromatin remodeling"/>
    <property type="evidence" value="ECO:0007669"/>
    <property type="project" value="TreeGrafter"/>
</dbReference>
<feature type="region of interest" description="Disordered" evidence="3">
    <location>
        <begin position="213"/>
        <end position="272"/>
    </location>
</feature>
<protein>
    <recommendedName>
        <fullName evidence="8">Bromo domain-containing protein</fullName>
    </recommendedName>
</protein>
<dbReference type="Pfam" id="PF17035">
    <property type="entry name" value="BET"/>
    <property type="match status" value="1"/>
</dbReference>
<keyword evidence="1 2" id="KW-0103">Bromodomain</keyword>
<dbReference type="PRINTS" id="PR00503">
    <property type="entry name" value="BROMODOMAIN"/>
</dbReference>
<feature type="compositionally biased region" description="Polar residues" evidence="3">
    <location>
        <begin position="511"/>
        <end position="520"/>
    </location>
</feature>
<dbReference type="Gene3D" id="1.20.920.10">
    <property type="entry name" value="Bromodomain-like"/>
    <property type="match status" value="2"/>
</dbReference>
<dbReference type="SUPFAM" id="SSF47370">
    <property type="entry name" value="Bromodomain"/>
    <property type="match status" value="2"/>
</dbReference>
<dbReference type="AlphaFoldDB" id="A0A1D1VXI1"/>
<dbReference type="InterPro" id="IPR001487">
    <property type="entry name" value="Bromodomain"/>
</dbReference>
<evidence type="ECO:0000313" key="6">
    <source>
        <dbReference type="EMBL" id="GAV03319.1"/>
    </source>
</evidence>
<dbReference type="GO" id="GO:0000785">
    <property type="term" value="C:chromatin"/>
    <property type="evidence" value="ECO:0007669"/>
    <property type="project" value="TreeGrafter"/>
</dbReference>
<feature type="compositionally biased region" description="Polar residues" evidence="3">
    <location>
        <begin position="230"/>
        <end position="240"/>
    </location>
</feature>
<dbReference type="Gene3D" id="1.20.1270.220">
    <property type="match status" value="1"/>
</dbReference>
<feature type="region of interest" description="Disordered" evidence="3">
    <location>
        <begin position="1"/>
        <end position="56"/>
    </location>
</feature>
<dbReference type="PROSITE" id="PS51525">
    <property type="entry name" value="NET"/>
    <property type="match status" value="1"/>
</dbReference>
<feature type="compositionally biased region" description="Basic and acidic residues" evidence="3">
    <location>
        <begin position="538"/>
        <end position="551"/>
    </location>
</feature>
<feature type="domain" description="Bromo" evidence="4">
    <location>
        <begin position="115"/>
        <end position="187"/>
    </location>
</feature>
<feature type="compositionally biased region" description="Basic residues" evidence="3">
    <location>
        <begin position="250"/>
        <end position="268"/>
    </location>
</feature>
<dbReference type="InterPro" id="IPR036427">
    <property type="entry name" value="Bromodomain-like_sf"/>
</dbReference>
<evidence type="ECO:0000313" key="7">
    <source>
        <dbReference type="Proteomes" id="UP000186922"/>
    </source>
</evidence>
<feature type="region of interest" description="Disordered" evidence="3">
    <location>
        <begin position="460"/>
        <end position="602"/>
    </location>
</feature>
<feature type="compositionally biased region" description="Polar residues" evidence="3">
    <location>
        <begin position="41"/>
        <end position="52"/>
    </location>
</feature>
<dbReference type="STRING" id="947166.A0A1D1VXI1"/>